<accession>A0A2V3IH85</accession>
<dbReference type="Proteomes" id="UP000247409">
    <property type="component" value="Unassembled WGS sequence"/>
</dbReference>
<protein>
    <submittedName>
        <fullName evidence="3">Uncharacterized protein</fullName>
    </submittedName>
</protein>
<proteinExistence type="predicted"/>
<organism evidence="3 4">
    <name type="scientific">Gracilariopsis chorda</name>
    <dbReference type="NCBI Taxonomy" id="448386"/>
    <lineage>
        <taxon>Eukaryota</taxon>
        <taxon>Rhodophyta</taxon>
        <taxon>Florideophyceae</taxon>
        <taxon>Rhodymeniophycidae</taxon>
        <taxon>Gracilariales</taxon>
        <taxon>Gracilariaceae</taxon>
        <taxon>Gracilariopsis</taxon>
    </lineage>
</organism>
<keyword evidence="2" id="KW-0732">Signal</keyword>
<evidence type="ECO:0000256" key="2">
    <source>
        <dbReference type="SAM" id="SignalP"/>
    </source>
</evidence>
<feature type="signal peptide" evidence="2">
    <location>
        <begin position="1"/>
        <end position="26"/>
    </location>
</feature>
<keyword evidence="4" id="KW-1185">Reference proteome</keyword>
<dbReference type="EMBL" id="NBIV01000216">
    <property type="protein sequence ID" value="PXF41437.1"/>
    <property type="molecule type" value="Genomic_DNA"/>
</dbReference>
<evidence type="ECO:0000313" key="4">
    <source>
        <dbReference type="Proteomes" id="UP000247409"/>
    </source>
</evidence>
<feature type="region of interest" description="Disordered" evidence="1">
    <location>
        <begin position="264"/>
        <end position="295"/>
    </location>
</feature>
<evidence type="ECO:0000313" key="3">
    <source>
        <dbReference type="EMBL" id="PXF41437.1"/>
    </source>
</evidence>
<sequence>MVLDWSSFRIILLATGLVNILVLVHSQASQGVGCVFKEDSCPCSQMEPSGVCMKPGSDGLCLLGKCQPGYRCDCLGYAMCKRSKCAMYTAVENAIPSESIPFRCHLTPDAGRCTTFDHVLDTVESAENAAVDSIHASEAATTYTAQSLEMAVMIQADVAAVSDTLKAIEPFRDGLSNEEIADIEQDTQIVVESAAEAAREASEVSKDAAKVFKNRLLAAEFKKEARQADMEAKHAEQKLKENKENAERDHTDCRDCNELKAASEKHTKNRKEWCSKAGEAAKLGRSGSMDCAAGRDRVNQNLVKALEAKDRLDGTAKKLGKHA</sequence>
<gene>
    <name evidence="3" type="ORF">BWQ96_08818</name>
</gene>
<reference evidence="3 4" key="1">
    <citation type="journal article" date="2018" name="Mol. Biol. Evol.">
        <title>Analysis of the draft genome of the red seaweed Gracilariopsis chorda provides insights into genome size evolution in Rhodophyta.</title>
        <authorList>
            <person name="Lee J."/>
            <person name="Yang E.C."/>
            <person name="Graf L."/>
            <person name="Yang J.H."/>
            <person name="Qiu H."/>
            <person name="Zel Zion U."/>
            <person name="Chan C.X."/>
            <person name="Stephens T.G."/>
            <person name="Weber A.P.M."/>
            <person name="Boo G.H."/>
            <person name="Boo S.M."/>
            <person name="Kim K.M."/>
            <person name="Shin Y."/>
            <person name="Jung M."/>
            <person name="Lee S.J."/>
            <person name="Yim H.S."/>
            <person name="Lee J.H."/>
            <person name="Bhattacharya D."/>
            <person name="Yoon H.S."/>
        </authorList>
    </citation>
    <scope>NUCLEOTIDE SEQUENCE [LARGE SCALE GENOMIC DNA]</scope>
    <source>
        <strain evidence="3 4">SKKU-2015</strain>
        <tissue evidence="3">Whole body</tissue>
    </source>
</reference>
<dbReference type="AlphaFoldDB" id="A0A2V3IH85"/>
<feature type="chain" id="PRO_5015983459" evidence="2">
    <location>
        <begin position="27"/>
        <end position="323"/>
    </location>
</feature>
<name>A0A2V3IH85_9FLOR</name>
<feature type="region of interest" description="Disordered" evidence="1">
    <location>
        <begin position="228"/>
        <end position="251"/>
    </location>
</feature>
<feature type="compositionally biased region" description="Basic and acidic residues" evidence="1">
    <location>
        <begin position="264"/>
        <end position="274"/>
    </location>
</feature>
<evidence type="ECO:0000256" key="1">
    <source>
        <dbReference type="SAM" id="MobiDB-lite"/>
    </source>
</evidence>
<comment type="caution">
    <text evidence="3">The sequence shown here is derived from an EMBL/GenBank/DDBJ whole genome shotgun (WGS) entry which is preliminary data.</text>
</comment>